<gene>
    <name evidence="2" type="ORF">EHQ64_03860</name>
</gene>
<comment type="caution">
    <text evidence="2">The sequence shown here is derived from an EMBL/GenBank/DDBJ whole genome shotgun (WGS) entry which is preliminary data.</text>
</comment>
<keyword evidence="3" id="KW-1185">Reference proteome</keyword>
<dbReference type="AlphaFoldDB" id="A0A4R9KDV8"/>
<name>A0A4R9KDV8_9LEPT</name>
<dbReference type="OrthoDB" id="328224at2"/>
<protein>
    <recommendedName>
        <fullName evidence="4">DUF2846 domain-containing protein</fullName>
    </recommendedName>
</protein>
<evidence type="ECO:0000256" key="1">
    <source>
        <dbReference type="SAM" id="Phobius"/>
    </source>
</evidence>
<sequence length="178" mass="20887">MKNPRITVNFNRTNQGATRFFKNLRFFRSFLFLGLGIFGLNFCTDIYRFDQLKKPKEDIALTYILRPSMPGQSVFSFKVELFRFPGSFKEGSQVLYNTFHLDSGEYRILELQPGFYSIRSKDFEKVFYAKEGKVTFLSLQLFSTGAFSLPDLFIKDLNAEEALRILLEGERMYRLEKN</sequence>
<feature type="transmembrane region" description="Helical" evidence="1">
    <location>
        <begin position="26"/>
        <end position="47"/>
    </location>
</feature>
<keyword evidence="1" id="KW-0812">Transmembrane</keyword>
<organism evidence="2 3">
    <name type="scientific">Leptospira sarikeiensis</name>
    <dbReference type="NCBI Taxonomy" id="2484943"/>
    <lineage>
        <taxon>Bacteria</taxon>
        <taxon>Pseudomonadati</taxon>
        <taxon>Spirochaetota</taxon>
        <taxon>Spirochaetia</taxon>
        <taxon>Leptospirales</taxon>
        <taxon>Leptospiraceae</taxon>
        <taxon>Leptospira</taxon>
    </lineage>
</organism>
<evidence type="ECO:0000313" key="3">
    <source>
        <dbReference type="Proteomes" id="UP000297762"/>
    </source>
</evidence>
<evidence type="ECO:0008006" key="4">
    <source>
        <dbReference type="Google" id="ProtNLM"/>
    </source>
</evidence>
<dbReference type="EMBL" id="RQGF01000009">
    <property type="protein sequence ID" value="TGL64135.1"/>
    <property type="molecule type" value="Genomic_DNA"/>
</dbReference>
<keyword evidence="1" id="KW-1133">Transmembrane helix</keyword>
<accession>A0A4R9KDV8</accession>
<dbReference type="Proteomes" id="UP000297762">
    <property type="component" value="Unassembled WGS sequence"/>
</dbReference>
<reference evidence="2" key="1">
    <citation type="journal article" date="2019" name="PLoS Negl. Trop. Dis.">
        <title>Revisiting the worldwide diversity of Leptospira species in the environment.</title>
        <authorList>
            <person name="Vincent A.T."/>
            <person name="Schiettekatte O."/>
            <person name="Bourhy P."/>
            <person name="Veyrier F.J."/>
            <person name="Picardeau M."/>
        </authorList>
    </citation>
    <scope>NUCLEOTIDE SEQUENCE [LARGE SCALE GENOMIC DNA]</scope>
    <source>
        <strain evidence="2">201702455</strain>
    </source>
</reference>
<keyword evidence="1" id="KW-0472">Membrane</keyword>
<evidence type="ECO:0000313" key="2">
    <source>
        <dbReference type="EMBL" id="TGL64135.1"/>
    </source>
</evidence>
<proteinExistence type="predicted"/>